<comment type="subcellular location">
    <subcellularLocation>
        <location evidence="1">Golgi apparatus membrane</location>
        <topology evidence="1">Single-pass type II membrane protein</topology>
    </subcellularLocation>
</comment>
<keyword evidence="6 11" id="KW-1133">Transmembrane helix</keyword>
<dbReference type="FunFam" id="3.40.50.300:FF:001418">
    <property type="entry name" value="Heparan sulfate 2-o-sulfotransferase"/>
    <property type="match status" value="1"/>
</dbReference>
<name>A0A5K3FJ04_MESCO</name>
<dbReference type="Gene3D" id="3.40.50.300">
    <property type="entry name" value="P-loop containing nucleotide triphosphate hydrolases"/>
    <property type="match status" value="1"/>
</dbReference>
<keyword evidence="4 11" id="KW-0812">Transmembrane</keyword>
<keyword evidence="8 11" id="KW-0472">Membrane</keyword>
<protein>
    <submittedName>
        <fullName evidence="12">Uronyl 2-sulfotransferase</fullName>
    </submittedName>
</protein>
<comment type="similarity">
    <text evidence="2">Belongs to the sulfotransferase 3 family.</text>
</comment>
<dbReference type="InterPro" id="IPR027417">
    <property type="entry name" value="P-loop_NTPase"/>
</dbReference>
<reference evidence="12" key="1">
    <citation type="submission" date="2019-11" db="UniProtKB">
        <authorList>
            <consortium name="WormBaseParasite"/>
        </authorList>
    </citation>
    <scope>IDENTIFICATION</scope>
</reference>
<keyword evidence="3" id="KW-0808">Transferase</keyword>
<keyword evidence="10" id="KW-0325">Glycoprotein</keyword>
<evidence type="ECO:0000256" key="5">
    <source>
        <dbReference type="ARBA" id="ARBA00022968"/>
    </source>
</evidence>
<accession>A0A5K3FJ04</accession>
<dbReference type="PANTHER" id="PTHR12129">
    <property type="entry name" value="HEPARAN SULFATE 2-O-SULFOTRANSFERASE"/>
    <property type="match status" value="1"/>
</dbReference>
<evidence type="ECO:0000313" key="12">
    <source>
        <dbReference type="WBParaSite" id="MCU_007740-RA"/>
    </source>
</evidence>
<sequence length="331" mass="39329">MTSFPRNLFNRRFLLGTFVILLSIYIVFSYLMPLRHTRLSMFHTQPHRFVVFNRIPKCGSTSLVRIFETLSPRNKFRVIRFNTTNPHQFRSLVLHQAFVDEVTRSAVSTKLFVHGHFYYVNFRQFGVSSEYVYINCLREPLERLVSKYYFMRFGDDHRPKVIRSRMKNDTTRWQTFDDCVRLSGDDCDPRLLWVQIPFFCGTAAYCDVPGNRAALDTAKRRLVEDYLLVGTLDYFKEFVQLLRHLLPDYLTGITSTMDLEIGGHPLWHLRKTQNKIPPRPETLAVYQKSPIWQMEQEFFEFARAEFLARCRHLKQFLPNETIWNTILIDVT</sequence>
<dbReference type="SUPFAM" id="SSF52540">
    <property type="entry name" value="P-loop containing nucleoside triphosphate hydrolases"/>
    <property type="match status" value="1"/>
</dbReference>
<evidence type="ECO:0000256" key="9">
    <source>
        <dbReference type="ARBA" id="ARBA00023157"/>
    </source>
</evidence>
<dbReference type="WBParaSite" id="MCU_007740-RA">
    <property type="protein sequence ID" value="MCU_007740-RA"/>
    <property type="gene ID" value="MCU_007740"/>
</dbReference>
<dbReference type="GO" id="GO:0009101">
    <property type="term" value="P:glycoprotein biosynthetic process"/>
    <property type="evidence" value="ECO:0007669"/>
    <property type="project" value="UniProtKB-ARBA"/>
</dbReference>
<dbReference type="Pfam" id="PF03567">
    <property type="entry name" value="Sulfotransfer_2"/>
    <property type="match status" value="1"/>
</dbReference>
<evidence type="ECO:0000256" key="4">
    <source>
        <dbReference type="ARBA" id="ARBA00022692"/>
    </source>
</evidence>
<dbReference type="InterPro" id="IPR005331">
    <property type="entry name" value="Sulfotransferase"/>
</dbReference>
<evidence type="ECO:0000256" key="7">
    <source>
        <dbReference type="ARBA" id="ARBA00023034"/>
    </source>
</evidence>
<proteinExistence type="inferred from homology"/>
<keyword evidence="7" id="KW-0333">Golgi apparatus</keyword>
<evidence type="ECO:0000256" key="10">
    <source>
        <dbReference type="ARBA" id="ARBA00023180"/>
    </source>
</evidence>
<keyword evidence="9" id="KW-1015">Disulfide bond</keyword>
<dbReference type="GO" id="GO:0000139">
    <property type="term" value="C:Golgi membrane"/>
    <property type="evidence" value="ECO:0007669"/>
    <property type="project" value="UniProtKB-SubCell"/>
</dbReference>
<dbReference type="AlphaFoldDB" id="A0A5K3FJ04"/>
<dbReference type="GO" id="GO:0004394">
    <property type="term" value="F:heparan sulfate 2-sulfotransferase activity"/>
    <property type="evidence" value="ECO:0007669"/>
    <property type="project" value="UniProtKB-ARBA"/>
</dbReference>
<dbReference type="InterPro" id="IPR007734">
    <property type="entry name" value="Heparan_SO4_2-O-STrfase"/>
</dbReference>
<evidence type="ECO:0000256" key="11">
    <source>
        <dbReference type="SAM" id="Phobius"/>
    </source>
</evidence>
<keyword evidence="5" id="KW-0735">Signal-anchor</keyword>
<evidence type="ECO:0000256" key="6">
    <source>
        <dbReference type="ARBA" id="ARBA00022989"/>
    </source>
</evidence>
<evidence type="ECO:0000256" key="8">
    <source>
        <dbReference type="ARBA" id="ARBA00023136"/>
    </source>
</evidence>
<evidence type="ECO:0000256" key="2">
    <source>
        <dbReference type="ARBA" id="ARBA00010569"/>
    </source>
</evidence>
<feature type="transmembrane region" description="Helical" evidence="11">
    <location>
        <begin position="12"/>
        <end position="32"/>
    </location>
</feature>
<dbReference type="PANTHER" id="PTHR12129:SF17">
    <property type="entry name" value="HEPARAN SULFATE 2-O-SULFOTRANSFERASE 1"/>
    <property type="match status" value="1"/>
</dbReference>
<organism evidence="12">
    <name type="scientific">Mesocestoides corti</name>
    <name type="common">Flatworm</name>
    <dbReference type="NCBI Taxonomy" id="53468"/>
    <lineage>
        <taxon>Eukaryota</taxon>
        <taxon>Metazoa</taxon>
        <taxon>Spiralia</taxon>
        <taxon>Lophotrochozoa</taxon>
        <taxon>Platyhelminthes</taxon>
        <taxon>Cestoda</taxon>
        <taxon>Eucestoda</taxon>
        <taxon>Cyclophyllidea</taxon>
        <taxon>Mesocestoididae</taxon>
        <taxon>Mesocestoides</taxon>
    </lineage>
</organism>
<evidence type="ECO:0000256" key="1">
    <source>
        <dbReference type="ARBA" id="ARBA00004323"/>
    </source>
</evidence>
<evidence type="ECO:0000256" key="3">
    <source>
        <dbReference type="ARBA" id="ARBA00022679"/>
    </source>
</evidence>